<reference evidence="4 5" key="1">
    <citation type="submission" date="2016-01" db="EMBL/GenBank/DDBJ databases">
        <title>The new phylogeny of the genus Mycobacterium.</title>
        <authorList>
            <person name="Tarcisio F."/>
            <person name="Conor M."/>
            <person name="Antonella G."/>
            <person name="Elisabetta G."/>
            <person name="Giulia F.S."/>
            <person name="Sara T."/>
            <person name="Anna F."/>
            <person name="Clotilde B."/>
            <person name="Roberto B."/>
            <person name="Veronica D.S."/>
            <person name="Fabio R."/>
            <person name="Monica P."/>
            <person name="Olivier J."/>
            <person name="Enrico T."/>
            <person name="Nicola S."/>
        </authorList>
    </citation>
    <scope>NUCLEOTIDE SEQUENCE [LARGE SCALE GENOMIC DNA]</scope>
    <source>
        <strain evidence="4 5">ATCC 700010</strain>
    </source>
</reference>
<evidence type="ECO:0000256" key="1">
    <source>
        <dbReference type="ARBA" id="ARBA00006754"/>
    </source>
</evidence>
<proteinExistence type="inferred from homology"/>
<dbReference type="OrthoDB" id="3190266at2"/>
<dbReference type="Pfam" id="PF13556">
    <property type="entry name" value="HTH_30"/>
    <property type="match status" value="1"/>
</dbReference>
<dbReference type="InterPro" id="IPR041522">
    <property type="entry name" value="CdaR_GGDEF"/>
</dbReference>
<dbReference type="InterPro" id="IPR025736">
    <property type="entry name" value="PucR_C-HTH_dom"/>
</dbReference>
<dbReference type="InterPro" id="IPR051448">
    <property type="entry name" value="CdaR-like_regulators"/>
</dbReference>
<dbReference type="PANTHER" id="PTHR33744:SF7">
    <property type="entry name" value="PUCR FAMILY TRANSCRIPTIONAL REGULATOR"/>
    <property type="match status" value="1"/>
</dbReference>
<comment type="similarity">
    <text evidence="1">Belongs to the CdaR family.</text>
</comment>
<evidence type="ECO:0008006" key="6">
    <source>
        <dbReference type="Google" id="ProtNLM"/>
    </source>
</evidence>
<organism evidence="4 5">
    <name type="scientific">Mycolicibacterium wolinskyi</name>
    <dbReference type="NCBI Taxonomy" id="59750"/>
    <lineage>
        <taxon>Bacteria</taxon>
        <taxon>Bacillati</taxon>
        <taxon>Actinomycetota</taxon>
        <taxon>Actinomycetes</taxon>
        <taxon>Mycobacteriales</taxon>
        <taxon>Mycobacteriaceae</taxon>
        <taxon>Mycolicibacterium</taxon>
    </lineage>
</organism>
<accession>A0A1X2FGD6</accession>
<evidence type="ECO:0000259" key="2">
    <source>
        <dbReference type="Pfam" id="PF13556"/>
    </source>
</evidence>
<dbReference type="InterPro" id="IPR042070">
    <property type="entry name" value="PucR_C-HTH_sf"/>
</dbReference>
<dbReference type="EMBL" id="LQQA01000007">
    <property type="protein sequence ID" value="ORX17447.1"/>
    <property type="molecule type" value="Genomic_DNA"/>
</dbReference>
<dbReference type="Proteomes" id="UP000193964">
    <property type="component" value="Unassembled WGS sequence"/>
</dbReference>
<dbReference type="Pfam" id="PF17853">
    <property type="entry name" value="GGDEF_2"/>
    <property type="match status" value="1"/>
</dbReference>
<protein>
    <recommendedName>
        <fullName evidence="6">PucR family transcriptional regulator</fullName>
    </recommendedName>
</protein>
<dbReference type="RefSeq" id="WP_085143459.1">
    <property type="nucleotide sequence ID" value="NZ_JACKUA010000012.1"/>
</dbReference>
<comment type="caution">
    <text evidence="4">The sequence shown here is derived from an EMBL/GenBank/DDBJ whole genome shotgun (WGS) entry which is preliminary data.</text>
</comment>
<feature type="domain" description="CdaR GGDEF-like" evidence="3">
    <location>
        <begin position="235"/>
        <end position="356"/>
    </location>
</feature>
<evidence type="ECO:0000313" key="5">
    <source>
        <dbReference type="Proteomes" id="UP000193964"/>
    </source>
</evidence>
<evidence type="ECO:0000259" key="3">
    <source>
        <dbReference type="Pfam" id="PF17853"/>
    </source>
</evidence>
<feature type="domain" description="PucR C-terminal helix-turn-helix" evidence="2">
    <location>
        <begin position="412"/>
        <end position="467"/>
    </location>
</feature>
<dbReference type="Gene3D" id="1.10.10.2840">
    <property type="entry name" value="PucR C-terminal helix-turn-helix domain"/>
    <property type="match status" value="1"/>
</dbReference>
<sequence length="472" mass="51612">MFTSEGPTIEDLDAETAIRLAGGLNLSALVFPSQEPRDALVTTRRLADKLGLPVIVCRLTSTAEAVDRLDNLARFPELATARSLQEFIRKLRHTGQSPDRLLAALTEQLSCPVALIDSHGRRVRGTTAFEASETLLEHLRQSPAVGRTIEDDTGGVTVVEPITRSQERTAHLWLAADIESRIEARMDHARHLLAVSAWPLTAALLQRTLTGEREGRQRSMLLTEIVEHSDSLPRQTVERAAALGWQLSGWHTAVAVTSRDGGADARGSLAARVVEDGLKLHEINADLVERPEGWVFWITNELEPSTGDGVALMDRIRTALEWVNHEVPSASLAAGVGLPFEGPEGIRKSIQEAEHACLLARTSSQPVAVEHSDSTSVRRLLIGYYSNRALREVAAHLMAPLREADTAGDLERTMAAFLDNKSSATATAKALNIHRNTVLHRLERITALLKLDFTDAEDRLAAQLAVHLAELN</sequence>
<evidence type="ECO:0000313" key="4">
    <source>
        <dbReference type="EMBL" id="ORX17447.1"/>
    </source>
</evidence>
<gene>
    <name evidence="4" type="ORF">AWC31_17215</name>
</gene>
<dbReference type="AlphaFoldDB" id="A0A1X2FGD6"/>
<name>A0A1X2FGD6_9MYCO</name>
<dbReference type="PANTHER" id="PTHR33744">
    <property type="entry name" value="CARBOHYDRATE DIACID REGULATOR"/>
    <property type="match status" value="1"/>
</dbReference>